<accession>A0A3B0WYG7</accession>
<name>A0A3B0WYG7_9ZZZZ</name>
<dbReference type="AlphaFoldDB" id="A0A3B0WYG7"/>
<protein>
    <submittedName>
        <fullName evidence="1">Uncharacterized protein</fullName>
    </submittedName>
</protein>
<reference evidence="1" key="1">
    <citation type="submission" date="2018-06" db="EMBL/GenBank/DDBJ databases">
        <authorList>
            <person name="Zhirakovskaya E."/>
        </authorList>
    </citation>
    <scope>NUCLEOTIDE SEQUENCE</scope>
</reference>
<sequence length="99" mass="11338">MKHLINVFVFLSGLVIMPLSFAEEVIEMDALSIIGNKELPNVLYILPWKQTDLPEMLELPLSNLIDGALQPIDRPTTLRQIYYKQDINKKTQVSQTGRK</sequence>
<proteinExistence type="predicted"/>
<dbReference type="EMBL" id="UOFF01000403">
    <property type="protein sequence ID" value="VAW57480.1"/>
    <property type="molecule type" value="Genomic_DNA"/>
</dbReference>
<organism evidence="1">
    <name type="scientific">hydrothermal vent metagenome</name>
    <dbReference type="NCBI Taxonomy" id="652676"/>
    <lineage>
        <taxon>unclassified sequences</taxon>
        <taxon>metagenomes</taxon>
        <taxon>ecological metagenomes</taxon>
    </lineage>
</organism>
<gene>
    <name evidence="1" type="ORF">MNBD_GAMMA07-1185</name>
</gene>
<evidence type="ECO:0000313" key="1">
    <source>
        <dbReference type="EMBL" id="VAW57480.1"/>
    </source>
</evidence>